<dbReference type="GO" id="GO:0005829">
    <property type="term" value="C:cytosol"/>
    <property type="evidence" value="ECO:0007669"/>
    <property type="project" value="TreeGrafter"/>
</dbReference>
<dbReference type="InterPro" id="IPR006379">
    <property type="entry name" value="HAD-SF_hydro_IIB"/>
</dbReference>
<dbReference type="NCBIfam" id="TIGR00099">
    <property type="entry name" value="Cof-subfamily"/>
    <property type="match status" value="1"/>
</dbReference>
<keyword evidence="2" id="KW-1185">Reference proteome</keyword>
<dbReference type="SFLD" id="SFLDG01140">
    <property type="entry name" value="C2.B:_Phosphomannomutase_and_P"/>
    <property type="match status" value="1"/>
</dbReference>
<dbReference type="GO" id="GO:0000287">
    <property type="term" value="F:magnesium ion binding"/>
    <property type="evidence" value="ECO:0007669"/>
    <property type="project" value="TreeGrafter"/>
</dbReference>
<protein>
    <submittedName>
        <fullName evidence="1">HAD family phosphatase</fullName>
    </submittedName>
</protein>
<reference evidence="2" key="1">
    <citation type="submission" date="2018-08" db="EMBL/GenBank/DDBJ databases">
        <title>Genome of Lactobacillus sp. HBUAS52074.</title>
        <authorList>
            <person name="Guo Z."/>
            <person name="Zhang Z.D."/>
        </authorList>
    </citation>
    <scope>NUCLEOTIDE SEQUENCE [LARGE SCALE GENOMIC DNA]</scope>
    <source>
        <strain evidence="2">HBUAS52074</strain>
    </source>
</reference>
<evidence type="ECO:0000313" key="1">
    <source>
        <dbReference type="EMBL" id="AYE37866.1"/>
    </source>
</evidence>
<dbReference type="SFLD" id="SFLDG01144">
    <property type="entry name" value="C2.B.4:_PGP_Like"/>
    <property type="match status" value="1"/>
</dbReference>
<dbReference type="OrthoDB" id="9790031at2"/>
<dbReference type="CDD" id="cd07516">
    <property type="entry name" value="HAD_Pase"/>
    <property type="match status" value="1"/>
</dbReference>
<proteinExistence type="predicted"/>
<evidence type="ECO:0000313" key="2">
    <source>
        <dbReference type="Proteomes" id="UP000267208"/>
    </source>
</evidence>
<accession>A0A386PQ08</accession>
<dbReference type="Gene3D" id="3.40.50.1000">
    <property type="entry name" value="HAD superfamily/HAD-like"/>
    <property type="match status" value="1"/>
</dbReference>
<dbReference type="PANTHER" id="PTHR10000:SF8">
    <property type="entry name" value="HAD SUPERFAMILY HYDROLASE-LIKE, TYPE 3"/>
    <property type="match status" value="1"/>
</dbReference>
<dbReference type="RefSeq" id="WP_120142113.1">
    <property type="nucleotide sequence ID" value="NZ_CP031933.2"/>
</dbReference>
<dbReference type="PANTHER" id="PTHR10000">
    <property type="entry name" value="PHOSPHOSERINE PHOSPHATASE"/>
    <property type="match status" value="1"/>
</dbReference>
<dbReference type="SFLD" id="SFLDS00003">
    <property type="entry name" value="Haloacid_Dehalogenase"/>
    <property type="match status" value="1"/>
</dbReference>
<sequence>MIKLIALDIDQTLLNSQSEITADTKNSLQKALQQGIKIVLCSGRPLAGVSPYLKEIGITGDEQYVITYNGALVESVSGKILSRQTLDNADYRRIVKYVTEHNMQYYVLGDDSKVYTSNHDINRIAVVQAWENSAGIYVRTPDELPADFEIPKAAIVGEKETLDNYEEPVKKEFADDYYVVRAADNFLELMHKDVNKGSGLTKLTTILNIKPEEVMVFGDEQNDLPMFDFAGTAICMGNGSDLAKAHADYVTDTNDNDGIAKALDKFIFLETYQN</sequence>
<name>A0A386PQ08_9LACO</name>
<dbReference type="Proteomes" id="UP000267208">
    <property type="component" value="Chromosome"/>
</dbReference>
<dbReference type="EMBL" id="CP031933">
    <property type="protein sequence ID" value="AYE37866.1"/>
    <property type="molecule type" value="Genomic_DNA"/>
</dbReference>
<dbReference type="KEGG" id="lzh:D1B17_04155"/>
<dbReference type="SUPFAM" id="SSF56784">
    <property type="entry name" value="HAD-like"/>
    <property type="match status" value="1"/>
</dbReference>
<dbReference type="InterPro" id="IPR036412">
    <property type="entry name" value="HAD-like_sf"/>
</dbReference>
<dbReference type="AlphaFoldDB" id="A0A386PQ08"/>
<dbReference type="InterPro" id="IPR000150">
    <property type="entry name" value="Cof"/>
</dbReference>
<dbReference type="NCBIfam" id="TIGR01484">
    <property type="entry name" value="HAD-SF-IIB"/>
    <property type="match status" value="1"/>
</dbReference>
<dbReference type="Gene3D" id="3.30.1240.10">
    <property type="match status" value="1"/>
</dbReference>
<dbReference type="GO" id="GO:0016791">
    <property type="term" value="F:phosphatase activity"/>
    <property type="evidence" value="ECO:0007669"/>
    <property type="project" value="TreeGrafter"/>
</dbReference>
<dbReference type="Pfam" id="PF08282">
    <property type="entry name" value="Hydrolase_3"/>
    <property type="match status" value="1"/>
</dbReference>
<organism evidence="1 2">
    <name type="scientific">Companilactobacillus zhachilii</name>
    <dbReference type="NCBI Taxonomy" id="2304606"/>
    <lineage>
        <taxon>Bacteria</taxon>
        <taxon>Bacillati</taxon>
        <taxon>Bacillota</taxon>
        <taxon>Bacilli</taxon>
        <taxon>Lactobacillales</taxon>
        <taxon>Lactobacillaceae</taxon>
        <taxon>Companilactobacillus</taxon>
    </lineage>
</organism>
<dbReference type="InterPro" id="IPR023214">
    <property type="entry name" value="HAD_sf"/>
</dbReference>
<gene>
    <name evidence="1" type="ORF">D1B17_04155</name>
</gene>